<dbReference type="Gene3D" id="3.40.50.150">
    <property type="entry name" value="Vaccinia Virus protein VP39"/>
    <property type="match status" value="1"/>
</dbReference>
<accession>A0ABT1Q486</accession>
<organism evidence="1 2">
    <name type="scientific">Streptomyces humicola</name>
    <dbReference type="NCBI Taxonomy" id="2953240"/>
    <lineage>
        <taxon>Bacteria</taxon>
        <taxon>Bacillati</taxon>
        <taxon>Actinomycetota</taxon>
        <taxon>Actinomycetes</taxon>
        <taxon>Kitasatosporales</taxon>
        <taxon>Streptomycetaceae</taxon>
        <taxon>Streptomyces</taxon>
    </lineage>
</organism>
<keyword evidence="2" id="KW-1185">Reference proteome</keyword>
<dbReference type="InterPro" id="IPR029063">
    <property type="entry name" value="SAM-dependent_MTases_sf"/>
</dbReference>
<gene>
    <name evidence="1" type="ORF">NGB36_30240</name>
</gene>
<protein>
    <recommendedName>
        <fullName evidence="3">Methyltransferase type 12</fullName>
    </recommendedName>
</protein>
<name>A0ABT1Q486_9ACTN</name>
<evidence type="ECO:0000313" key="2">
    <source>
        <dbReference type="Proteomes" id="UP001057702"/>
    </source>
</evidence>
<sequence>MTDSRRDTRKISGVDAMTRFDDIYDQPDPRDYFRRLGPLEYQIPHHGQDVFRRTVAARAAVSPGPPITVLDLCCGYGINAALLNHDVSLAELYEHYVSRKTASRTTAKLIEWDKAYFAARRRPHAARVDGLDPAGNAVGYARAVGLLDEGFAENLEEAPPSSRLRRAMERTELITVTGGIGFISSRTFGSLLDCAREPVWVASFAVRTVSYQPIADCLAEHGLVTEKATARTFPQRRFTSTREQQYAIDAVAATGEDPDGKETDGYVHATLYLSRPQQDAAAMPVDMILARAGLGRVRR</sequence>
<evidence type="ECO:0000313" key="1">
    <source>
        <dbReference type="EMBL" id="MCQ4084738.1"/>
    </source>
</evidence>
<reference evidence="1" key="1">
    <citation type="submission" date="2022-06" db="EMBL/GenBank/DDBJ databases">
        <title>Draft genome sequence of Streptomyces sp. RB6PN25 isolated from peat swamp forest in Thailand.</title>
        <authorList>
            <person name="Duangmal K."/>
            <person name="Klaysubun C."/>
        </authorList>
    </citation>
    <scope>NUCLEOTIDE SEQUENCE</scope>
    <source>
        <strain evidence="1">RB6PN25</strain>
    </source>
</reference>
<dbReference type="EMBL" id="JANFNG010000041">
    <property type="protein sequence ID" value="MCQ4084738.1"/>
    <property type="molecule type" value="Genomic_DNA"/>
</dbReference>
<comment type="caution">
    <text evidence="1">The sequence shown here is derived from an EMBL/GenBank/DDBJ whole genome shotgun (WGS) entry which is preliminary data.</text>
</comment>
<proteinExistence type="predicted"/>
<evidence type="ECO:0008006" key="3">
    <source>
        <dbReference type="Google" id="ProtNLM"/>
    </source>
</evidence>
<dbReference type="Proteomes" id="UP001057702">
    <property type="component" value="Unassembled WGS sequence"/>
</dbReference>
<dbReference type="SUPFAM" id="SSF53335">
    <property type="entry name" value="S-adenosyl-L-methionine-dependent methyltransferases"/>
    <property type="match status" value="1"/>
</dbReference>
<dbReference type="RefSeq" id="WP_255923819.1">
    <property type="nucleotide sequence ID" value="NZ_JANFNG010000041.1"/>
</dbReference>